<name>A0ACB8U832_9APHY</name>
<dbReference type="Proteomes" id="UP001055072">
    <property type="component" value="Unassembled WGS sequence"/>
</dbReference>
<accession>A0ACB8U832</accession>
<reference evidence="1" key="1">
    <citation type="journal article" date="2021" name="Environ. Microbiol.">
        <title>Gene family expansions and transcriptome signatures uncover fungal adaptations to wood decay.</title>
        <authorList>
            <person name="Hage H."/>
            <person name="Miyauchi S."/>
            <person name="Viragh M."/>
            <person name="Drula E."/>
            <person name="Min B."/>
            <person name="Chaduli D."/>
            <person name="Navarro D."/>
            <person name="Favel A."/>
            <person name="Norest M."/>
            <person name="Lesage-Meessen L."/>
            <person name="Balint B."/>
            <person name="Merenyi Z."/>
            <person name="de Eugenio L."/>
            <person name="Morin E."/>
            <person name="Martinez A.T."/>
            <person name="Baldrian P."/>
            <person name="Stursova M."/>
            <person name="Martinez M.J."/>
            <person name="Novotny C."/>
            <person name="Magnuson J.K."/>
            <person name="Spatafora J.W."/>
            <person name="Maurice S."/>
            <person name="Pangilinan J."/>
            <person name="Andreopoulos W."/>
            <person name="LaButti K."/>
            <person name="Hundley H."/>
            <person name="Na H."/>
            <person name="Kuo A."/>
            <person name="Barry K."/>
            <person name="Lipzen A."/>
            <person name="Henrissat B."/>
            <person name="Riley R."/>
            <person name="Ahrendt S."/>
            <person name="Nagy L.G."/>
            <person name="Grigoriev I.V."/>
            <person name="Martin F."/>
            <person name="Rosso M.N."/>
        </authorList>
    </citation>
    <scope>NUCLEOTIDE SEQUENCE</scope>
    <source>
        <strain evidence="1">CBS 384.51</strain>
    </source>
</reference>
<evidence type="ECO:0000313" key="2">
    <source>
        <dbReference type="Proteomes" id="UP001055072"/>
    </source>
</evidence>
<keyword evidence="2" id="KW-1185">Reference proteome</keyword>
<proteinExistence type="predicted"/>
<evidence type="ECO:0000313" key="1">
    <source>
        <dbReference type="EMBL" id="KAI0090383.1"/>
    </source>
</evidence>
<protein>
    <submittedName>
        <fullName evidence="1">Uncharacterized protein</fullName>
    </submittedName>
</protein>
<comment type="caution">
    <text evidence="1">The sequence shown here is derived from an EMBL/GenBank/DDBJ whole genome shotgun (WGS) entry which is preliminary data.</text>
</comment>
<dbReference type="EMBL" id="MU274908">
    <property type="protein sequence ID" value="KAI0090383.1"/>
    <property type="molecule type" value="Genomic_DNA"/>
</dbReference>
<sequence>MNPFTQGGWAQNECAPSVYGALPSLAVSSSAPRSIQPDSVTFQFTHFKSTVLNCSVVSPQSRVAYCVVTEAATPSCTLWKDNEGRVIAKVQWQPGATLELRGITQKQRVRDWLRLAPDQSTRLMEVRGIHYAWAPIDGFICLYRSQTTAPKVLARIARTPNTVLLELTQEAMQLNLLEPCLVATVLFVCGHNID</sequence>
<organism evidence="1 2">
    <name type="scientific">Irpex rosettiformis</name>
    <dbReference type="NCBI Taxonomy" id="378272"/>
    <lineage>
        <taxon>Eukaryota</taxon>
        <taxon>Fungi</taxon>
        <taxon>Dikarya</taxon>
        <taxon>Basidiomycota</taxon>
        <taxon>Agaricomycotina</taxon>
        <taxon>Agaricomycetes</taxon>
        <taxon>Polyporales</taxon>
        <taxon>Irpicaceae</taxon>
        <taxon>Irpex</taxon>
    </lineage>
</organism>
<gene>
    <name evidence="1" type="ORF">BDY19DRAFT_888056</name>
</gene>